<comment type="caution">
    <text evidence="6">The sequence shown here is derived from an EMBL/GenBank/DDBJ whole genome shotgun (WGS) entry which is preliminary data.</text>
</comment>
<evidence type="ECO:0000256" key="4">
    <source>
        <dbReference type="SAM" id="MobiDB-lite"/>
    </source>
</evidence>
<keyword evidence="3 6" id="KW-0378">Hydrolase</keyword>
<dbReference type="Pfam" id="PF01520">
    <property type="entry name" value="Amidase_3"/>
    <property type="match status" value="1"/>
</dbReference>
<proteinExistence type="predicted"/>
<dbReference type="SUPFAM" id="SSF53187">
    <property type="entry name" value="Zn-dependent exopeptidases"/>
    <property type="match status" value="1"/>
</dbReference>
<evidence type="ECO:0000259" key="5">
    <source>
        <dbReference type="SMART" id="SM00646"/>
    </source>
</evidence>
<keyword evidence="7" id="KW-1185">Reference proteome</keyword>
<comment type="catalytic activity">
    <reaction evidence="1">
        <text>Hydrolyzes the link between N-acetylmuramoyl residues and L-amino acid residues in certain cell-wall glycopeptides.</text>
        <dbReference type="EC" id="3.5.1.28"/>
    </reaction>
</comment>
<dbReference type="InterPro" id="IPR002508">
    <property type="entry name" value="MurNAc-LAA_cat"/>
</dbReference>
<dbReference type="InterPro" id="IPR021731">
    <property type="entry name" value="AMIN_dom"/>
</dbReference>
<evidence type="ECO:0000313" key="7">
    <source>
        <dbReference type="Proteomes" id="UP000759443"/>
    </source>
</evidence>
<name>A0ABS4DXZ7_9HYPH</name>
<dbReference type="EMBL" id="JAGGJU010000005">
    <property type="protein sequence ID" value="MBP1850555.1"/>
    <property type="molecule type" value="Genomic_DNA"/>
</dbReference>
<dbReference type="CDD" id="cd02696">
    <property type="entry name" value="MurNAc-LAA"/>
    <property type="match status" value="1"/>
</dbReference>
<feature type="region of interest" description="Disordered" evidence="4">
    <location>
        <begin position="41"/>
        <end position="68"/>
    </location>
</feature>
<dbReference type="Gene3D" id="2.60.40.3500">
    <property type="match status" value="1"/>
</dbReference>
<dbReference type="Pfam" id="PF11741">
    <property type="entry name" value="AMIN"/>
    <property type="match status" value="1"/>
</dbReference>
<feature type="domain" description="MurNAc-LAA" evidence="5">
    <location>
        <begin position="282"/>
        <end position="436"/>
    </location>
</feature>
<accession>A0ABS4DXZ7</accession>
<reference evidence="6 7" key="1">
    <citation type="submission" date="2021-03" db="EMBL/GenBank/DDBJ databases">
        <title>Genomic Encyclopedia of Type Strains, Phase IV (KMG-IV): sequencing the most valuable type-strain genomes for metagenomic binning, comparative biology and taxonomic classification.</title>
        <authorList>
            <person name="Goeker M."/>
        </authorList>
    </citation>
    <scope>NUCLEOTIDE SEQUENCE [LARGE SCALE GENOMIC DNA]</scope>
    <source>
        <strain evidence="6 7">DSM 21600</strain>
    </source>
</reference>
<dbReference type="PANTHER" id="PTHR30404:SF0">
    <property type="entry name" value="N-ACETYLMURAMOYL-L-ALANINE AMIDASE AMIC"/>
    <property type="match status" value="1"/>
</dbReference>
<dbReference type="Gene3D" id="3.40.630.40">
    <property type="entry name" value="Zn-dependent exopeptidases"/>
    <property type="match status" value="1"/>
</dbReference>
<sequence length="447" mass="48295">MIRRRMIASVEGRTTRRHLARKFVVFASIVLLSMTGLGPAASAADGKTPPGKAAASAAKPAGKGAAKGLGGRPLVAYAARIAGDEVRTRVVIDFDHKPTFKVHYLDGPQRIVIDLPDTVFGFKPGALAARGVFTDIRYGSMERGAARLVMTAKRPTVLALSEVQKDEKDRGYRLVLDAKVVPQETFETQVKAGWADAARAAGERHETVDIAPHVKKSTFIVAVDAGHGGIDAGATGARTKTPEKTITLAFAKTLADRLNRNDGIHAFLTRKDDEFVSLSGRVAIAREHDADLFISIHADTLSIPTIRGATVYTISDKSSDRMAADLAERENKSDTIAGVDFNTEPPEVSDILLDLTRRETQAFSVTMANAVVSAFEGQIGLINNPHRYAGFQVLTAPDVPSILLELGFLSNKDDEQQLLDEKWREKVANRLAEAVSRYRHPLVANGG</sequence>
<dbReference type="GO" id="GO:0008745">
    <property type="term" value="F:N-acetylmuramoyl-L-alanine amidase activity"/>
    <property type="evidence" value="ECO:0007669"/>
    <property type="project" value="UniProtKB-EC"/>
</dbReference>
<evidence type="ECO:0000256" key="2">
    <source>
        <dbReference type="ARBA" id="ARBA00011901"/>
    </source>
</evidence>
<dbReference type="PANTHER" id="PTHR30404">
    <property type="entry name" value="N-ACETYLMURAMOYL-L-ALANINE AMIDASE"/>
    <property type="match status" value="1"/>
</dbReference>
<dbReference type="InterPro" id="IPR050695">
    <property type="entry name" value="N-acetylmuramoyl_amidase_3"/>
</dbReference>
<dbReference type="EC" id="3.5.1.28" evidence="2"/>
<feature type="compositionally biased region" description="Low complexity" evidence="4">
    <location>
        <begin position="46"/>
        <end position="64"/>
    </location>
</feature>
<dbReference type="SMART" id="SM00646">
    <property type="entry name" value="Ami_3"/>
    <property type="match status" value="1"/>
</dbReference>
<dbReference type="Proteomes" id="UP000759443">
    <property type="component" value="Unassembled WGS sequence"/>
</dbReference>
<evidence type="ECO:0000313" key="6">
    <source>
        <dbReference type="EMBL" id="MBP1850555.1"/>
    </source>
</evidence>
<evidence type="ECO:0000256" key="3">
    <source>
        <dbReference type="ARBA" id="ARBA00022801"/>
    </source>
</evidence>
<protein>
    <recommendedName>
        <fullName evidence="2">N-acetylmuramoyl-L-alanine amidase</fullName>
        <ecNumber evidence="2">3.5.1.28</ecNumber>
    </recommendedName>
</protein>
<organism evidence="6 7">
    <name type="scientific">Rhizobium halophytocola</name>
    <dbReference type="NCBI Taxonomy" id="735519"/>
    <lineage>
        <taxon>Bacteria</taxon>
        <taxon>Pseudomonadati</taxon>
        <taxon>Pseudomonadota</taxon>
        <taxon>Alphaproteobacteria</taxon>
        <taxon>Hyphomicrobiales</taxon>
        <taxon>Rhizobiaceae</taxon>
        <taxon>Rhizobium/Agrobacterium group</taxon>
        <taxon>Rhizobium</taxon>
    </lineage>
</organism>
<evidence type="ECO:0000256" key="1">
    <source>
        <dbReference type="ARBA" id="ARBA00001561"/>
    </source>
</evidence>
<gene>
    <name evidence="6" type="ORF">J2Z17_001992</name>
</gene>